<dbReference type="RefSeq" id="WP_260467075.1">
    <property type="nucleotide sequence ID" value="NZ_RJNQ01000015.1"/>
</dbReference>
<evidence type="ECO:0000313" key="2">
    <source>
        <dbReference type="EMBL" id="RSI77021.1"/>
    </source>
</evidence>
<evidence type="ECO:0000313" key="3">
    <source>
        <dbReference type="Proteomes" id="UP000272928"/>
    </source>
</evidence>
<dbReference type="AlphaFoldDB" id="A0A3R9JLA9"/>
<sequence length="217" mass="25184">MHLGGSVVSNHILENKAKLKWVFRKDAVDELYNGWRFLSEIDTEEYLSNPENMSVCDWSTIVEIEPAVLLIYDMPIGTELTLIYESEQRYFIDTNTGRKIELEDSSSNQIRKEMKVTIETELKRISKSLSLINDNQTFNKISSTNLENIDDILNDYLPLHLEWIEKGNSWIVESLSENHQLDRQAFSQLLVGVRNLYLDLEEVQDLLIEVSNEIDGK</sequence>
<protein>
    <recommendedName>
        <fullName evidence="1">Immunity protein Imm33 domain-containing protein</fullName>
    </recommendedName>
</protein>
<dbReference type="Proteomes" id="UP000272928">
    <property type="component" value="Unassembled WGS sequence"/>
</dbReference>
<dbReference type="EMBL" id="RJNQ01000015">
    <property type="protein sequence ID" value="RSI77021.1"/>
    <property type="molecule type" value="Genomic_DNA"/>
</dbReference>
<comment type="caution">
    <text evidence="2">The sequence shown here is derived from an EMBL/GenBank/DDBJ whole genome shotgun (WGS) entry which is preliminary data.</text>
</comment>
<evidence type="ECO:0000259" key="1">
    <source>
        <dbReference type="Pfam" id="PF09951"/>
    </source>
</evidence>
<feature type="domain" description="Immunity protein Imm33" evidence="1">
    <location>
        <begin position="7"/>
        <end position="86"/>
    </location>
</feature>
<dbReference type="Pfam" id="PF09951">
    <property type="entry name" value="Imm33"/>
    <property type="match status" value="1"/>
</dbReference>
<reference evidence="2 3" key="1">
    <citation type="submission" date="2018-11" db="EMBL/GenBank/DDBJ databases">
        <title>Species Designations Belie Phenotypic and Genotypic Heterogeneity in Oral Streptococci.</title>
        <authorList>
            <person name="Velsko I."/>
        </authorList>
    </citation>
    <scope>NUCLEOTIDE SEQUENCE [LARGE SCALE GENOMIC DNA]</scope>
    <source>
        <strain evidence="2 3">BCA16</strain>
    </source>
</reference>
<name>A0A3R9JLA9_STRMT</name>
<proteinExistence type="predicted"/>
<organism evidence="2 3">
    <name type="scientific">Streptococcus mitis</name>
    <dbReference type="NCBI Taxonomy" id="28037"/>
    <lineage>
        <taxon>Bacteria</taxon>
        <taxon>Bacillati</taxon>
        <taxon>Bacillota</taxon>
        <taxon>Bacilli</taxon>
        <taxon>Lactobacillales</taxon>
        <taxon>Streptococcaceae</taxon>
        <taxon>Streptococcus</taxon>
        <taxon>Streptococcus mitis group</taxon>
    </lineage>
</organism>
<gene>
    <name evidence="2" type="ORF">D8856_07675</name>
</gene>
<accession>A0A3R9JLA9</accession>
<dbReference type="InterPro" id="IPR018689">
    <property type="entry name" value="Imm33_dom"/>
</dbReference>